<evidence type="ECO:0000313" key="2">
    <source>
        <dbReference type="EMBL" id="MDQ0455144.1"/>
    </source>
</evidence>
<feature type="transmembrane region" description="Helical" evidence="1">
    <location>
        <begin position="121"/>
        <end position="146"/>
    </location>
</feature>
<keyword evidence="1" id="KW-0472">Membrane</keyword>
<evidence type="ECO:0000256" key="1">
    <source>
        <dbReference type="SAM" id="Phobius"/>
    </source>
</evidence>
<keyword evidence="1" id="KW-1133">Transmembrane helix</keyword>
<accession>A0ABU0IA87</accession>
<feature type="transmembrane region" description="Helical" evidence="1">
    <location>
        <begin position="31"/>
        <end position="49"/>
    </location>
</feature>
<keyword evidence="3" id="KW-1185">Reference proteome</keyword>
<organism evidence="2 3">
    <name type="scientific">Rhizobium paknamense</name>
    <dbReference type="NCBI Taxonomy" id="1206817"/>
    <lineage>
        <taxon>Bacteria</taxon>
        <taxon>Pseudomonadati</taxon>
        <taxon>Pseudomonadota</taxon>
        <taxon>Alphaproteobacteria</taxon>
        <taxon>Hyphomicrobiales</taxon>
        <taxon>Rhizobiaceae</taxon>
        <taxon>Rhizobium/Agrobacterium group</taxon>
        <taxon>Rhizobium</taxon>
    </lineage>
</organism>
<proteinExistence type="predicted"/>
<feature type="transmembrane region" description="Helical" evidence="1">
    <location>
        <begin position="61"/>
        <end position="85"/>
    </location>
</feature>
<sequence length="149" mass="16864">MSELDNAVEVTPKKGASAKDRLKNASDYAGAINRMIFLWGSILFCVYCLRNSSISFLGFNYNLDYLGFFAILSVVIYLAIVLWVIVRELVIYTFSVSLGVLPLMSEEIWRSATPTVRVKWTWLTIFFSIMLAGLLVASLKFLYLIVRNG</sequence>
<name>A0ABU0IA87_9HYPH</name>
<dbReference type="Proteomes" id="UP001235269">
    <property type="component" value="Unassembled WGS sequence"/>
</dbReference>
<dbReference type="EMBL" id="JAUSWH010000003">
    <property type="protein sequence ID" value="MDQ0455144.1"/>
    <property type="molecule type" value="Genomic_DNA"/>
</dbReference>
<keyword evidence="1" id="KW-0812">Transmembrane</keyword>
<gene>
    <name evidence="2" type="ORF">QO005_001474</name>
</gene>
<dbReference type="RefSeq" id="WP_307157332.1">
    <property type="nucleotide sequence ID" value="NZ_JAUSWH010000003.1"/>
</dbReference>
<comment type="caution">
    <text evidence="2">The sequence shown here is derived from an EMBL/GenBank/DDBJ whole genome shotgun (WGS) entry which is preliminary data.</text>
</comment>
<protein>
    <submittedName>
        <fullName evidence="2">Uncharacterized protein</fullName>
    </submittedName>
</protein>
<reference evidence="2 3" key="1">
    <citation type="submission" date="2023-07" db="EMBL/GenBank/DDBJ databases">
        <title>Genomic Encyclopedia of Type Strains, Phase IV (KMG-IV): sequencing the most valuable type-strain genomes for metagenomic binning, comparative biology and taxonomic classification.</title>
        <authorList>
            <person name="Goeker M."/>
        </authorList>
    </citation>
    <scope>NUCLEOTIDE SEQUENCE [LARGE SCALE GENOMIC DNA]</scope>
    <source>
        <strain evidence="2 3">DSM 100301</strain>
    </source>
</reference>
<evidence type="ECO:0000313" key="3">
    <source>
        <dbReference type="Proteomes" id="UP001235269"/>
    </source>
</evidence>